<organism evidence="1 2">
    <name type="scientific">Frankliniella fusca</name>
    <dbReference type="NCBI Taxonomy" id="407009"/>
    <lineage>
        <taxon>Eukaryota</taxon>
        <taxon>Metazoa</taxon>
        <taxon>Ecdysozoa</taxon>
        <taxon>Arthropoda</taxon>
        <taxon>Hexapoda</taxon>
        <taxon>Insecta</taxon>
        <taxon>Pterygota</taxon>
        <taxon>Neoptera</taxon>
        <taxon>Paraneoptera</taxon>
        <taxon>Thysanoptera</taxon>
        <taxon>Terebrantia</taxon>
        <taxon>Thripoidea</taxon>
        <taxon>Thripidae</taxon>
        <taxon>Frankliniella</taxon>
    </lineage>
</organism>
<evidence type="ECO:0000313" key="1">
    <source>
        <dbReference type="EMBL" id="KAK3908922.1"/>
    </source>
</evidence>
<name>A0AAE1GTF8_9NEOP</name>
<gene>
    <name evidence="1" type="ORF">KUF71_019178</name>
</gene>
<evidence type="ECO:0000313" key="2">
    <source>
        <dbReference type="Proteomes" id="UP001219518"/>
    </source>
</evidence>
<dbReference type="AlphaFoldDB" id="A0AAE1GTF8"/>
<keyword evidence="2" id="KW-1185">Reference proteome</keyword>
<dbReference type="Proteomes" id="UP001219518">
    <property type="component" value="Unassembled WGS sequence"/>
</dbReference>
<accession>A0AAE1GTF8</accession>
<sequence length="57" mass="6594">MQFVYGIFLFNCCVVFSRLTIDIISFRLLLSDLLNEEIFSPRFFATLALVSLRVLST</sequence>
<reference evidence="1" key="2">
    <citation type="journal article" date="2023" name="BMC Genomics">
        <title>Pest status, molecular evolution, and epigenetic factors derived from the genome assembly of Frankliniella fusca, a thysanopteran phytovirus vector.</title>
        <authorList>
            <person name="Catto M.A."/>
            <person name="Labadie P.E."/>
            <person name="Jacobson A.L."/>
            <person name="Kennedy G.G."/>
            <person name="Srinivasan R."/>
            <person name="Hunt B.G."/>
        </authorList>
    </citation>
    <scope>NUCLEOTIDE SEQUENCE</scope>
    <source>
        <strain evidence="1">PL_HMW_Pooled</strain>
    </source>
</reference>
<dbReference type="EMBL" id="JAHWGI010000083">
    <property type="protein sequence ID" value="KAK3908922.1"/>
    <property type="molecule type" value="Genomic_DNA"/>
</dbReference>
<protein>
    <submittedName>
        <fullName evidence="1">Uncharacterized protein</fullName>
    </submittedName>
</protein>
<proteinExistence type="predicted"/>
<reference evidence="1" key="1">
    <citation type="submission" date="2021-07" db="EMBL/GenBank/DDBJ databases">
        <authorList>
            <person name="Catto M.A."/>
            <person name="Jacobson A."/>
            <person name="Kennedy G."/>
            <person name="Labadie P."/>
            <person name="Hunt B.G."/>
            <person name="Srinivasan R."/>
        </authorList>
    </citation>
    <scope>NUCLEOTIDE SEQUENCE</scope>
    <source>
        <strain evidence="1">PL_HMW_Pooled</strain>
        <tissue evidence="1">Head</tissue>
    </source>
</reference>
<comment type="caution">
    <text evidence="1">The sequence shown here is derived from an EMBL/GenBank/DDBJ whole genome shotgun (WGS) entry which is preliminary data.</text>
</comment>